<name>A0A0C2MGV1_THEKT</name>
<reference evidence="1 2" key="1">
    <citation type="journal article" date="2014" name="Genome Biol. Evol.">
        <title>The genome of the myxosporean Thelohanellus kitauei shows adaptations to nutrient acquisition within its fish host.</title>
        <authorList>
            <person name="Yang Y."/>
            <person name="Xiong J."/>
            <person name="Zhou Z."/>
            <person name="Huo F."/>
            <person name="Miao W."/>
            <person name="Ran C."/>
            <person name="Liu Y."/>
            <person name="Zhang J."/>
            <person name="Feng J."/>
            <person name="Wang M."/>
            <person name="Wang M."/>
            <person name="Wang L."/>
            <person name="Yao B."/>
        </authorList>
    </citation>
    <scope>NUCLEOTIDE SEQUENCE [LARGE SCALE GENOMIC DNA]</scope>
    <source>
        <strain evidence="1">Wuqing</strain>
    </source>
</reference>
<dbReference type="EMBL" id="JWZT01003532">
    <property type="protein sequence ID" value="KII66401.1"/>
    <property type="molecule type" value="Genomic_DNA"/>
</dbReference>
<dbReference type="Proteomes" id="UP000031668">
    <property type="component" value="Unassembled WGS sequence"/>
</dbReference>
<proteinExistence type="predicted"/>
<evidence type="ECO:0000313" key="2">
    <source>
        <dbReference type="Proteomes" id="UP000031668"/>
    </source>
</evidence>
<comment type="caution">
    <text evidence="1">The sequence shown here is derived from an EMBL/GenBank/DDBJ whole genome shotgun (WGS) entry which is preliminary data.</text>
</comment>
<gene>
    <name evidence="1" type="ORF">RF11_02042</name>
</gene>
<evidence type="ECO:0000313" key="1">
    <source>
        <dbReference type="EMBL" id="KII66401.1"/>
    </source>
</evidence>
<keyword evidence="2" id="KW-1185">Reference proteome</keyword>
<accession>A0A0C2MGV1</accession>
<protein>
    <submittedName>
        <fullName evidence="1">Uncharacterized protein</fullName>
    </submittedName>
</protein>
<dbReference type="AlphaFoldDB" id="A0A0C2MGV1"/>
<sequence length="108" mass="12536">MLVVSRSDKVQNKDRVFDFELRQVKMLIIGGMDQKNNYRNSMINISKITFIIGNKFQIISQSCNMKQYHFFSKITIYLICIIAFEPALSPIKLRSRSKSNCPEVSPNI</sequence>
<organism evidence="1 2">
    <name type="scientific">Thelohanellus kitauei</name>
    <name type="common">Myxosporean</name>
    <dbReference type="NCBI Taxonomy" id="669202"/>
    <lineage>
        <taxon>Eukaryota</taxon>
        <taxon>Metazoa</taxon>
        <taxon>Cnidaria</taxon>
        <taxon>Myxozoa</taxon>
        <taxon>Myxosporea</taxon>
        <taxon>Bivalvulida</taxon>
        <taxon>Platysporina</taxon>
        <taxon>Myxobolidae</taxon>
        <taxon>Thelohanellus</taxon>
    </lineage>
</organism>